<evidence type="ECO:0000256" key="4">
    <source>
        <dbReference type="ARBA" id="ARBA00023172"/>
    </source>
</evidence>
<sequence length="390" mass="44777">MKRKRRYQQGTLSKSKTAEGICWFIRFVDTTPGNPKRPRLPVGLLAKYPTEASASRAAQVIRDQFNDSPDPLLADRRTFGDLIDRYLLEEIPERHSTRRGYEKLIRCHIRPRWGEVPIASVKAQEVRTWLRELAVTRKKGDVPISSPASGRYKGHVHNMMRLLFRFGMLWEWVPNQTNPMSLFSLEGSTKREEQPGNLTEAQFHLILAKIVDPGFRVMVMAAMCLGLRVSELLALKWEDFDFELELVRIQRAVVEGKVGNVKTIHSKKPLPLDPLLAGAFRTWRAASQFNEDDDWVFPTAAGERPYAASAIQTRVLIPVGKAIGLEFSLGWHTFRHSYKTWMDIKQVPMTVQRDLMRHADVRTTMQVYGDVRMEELRGANSDVVRRVIVN</sequence>
<protein>
    <submittedName>
        <fullName evidence="8">Integrase family protein</fullName>
    </submittedName>
</protein>
<evidence type="ECO:0000256" key="1">
    <source>
        <dbReference type="ARBA" id="ARBA00008857"/>
    </source>
</evidence>
<dbReference type="InterPro" id="IPR013762">
    <property type="entry name" value="Integrase-like_cat_sf"/>
</dbReference>
<feature type="domain" description="Tyr recombinase" evidence="6">
    <location>
        <begin position="193"/>
        <end position="381"/>
    </location>
</feature>
<dbReference type="InterPro" id="IPR004107">
    <property type="entry name" value="Integrase_SAM-like_N"/>
</dbReference>
<dbReference type="InterPro" id="IPR044068">
    <property type="entry name" value="CB"/>
</dbReference>
<dbReference type="InterPro" id="IPR010998">
    <property type="entry name" value="Integrase_recombinase_N"/>
</dbReference>
<evidence type="ECO:0000313" key="9">
    <source>
        <dbReference type="Proteomes" id="UP000000343"/>
    </source>
</evidence>
<comment type="similarity">
    <text evidence="1">Belongs to the 'phage' integrase family.</text>
</comment>
<dbReference type="PROSITE" id="PS51898">
    <property type="entry name" value="TYR_RECOMBINASE"/>
    <property type="match status" value="1"/>
</dbReference>
<dbReference type="GO" id="GO:0015074">
    <property type="term" value="P:DNA integration"/>
    <property type="evidence" value="ECO:0007669"/>
    <property type="project" value="UniProtKB-KW"/>
</dbReference>
<dbReference type="eggNOG" id="COG0582">
    <property type="taxonomic scope" value="Bacteria"/>
</dbReference>
<dbReference type="AlphaFoldDB" id="E8X2N1"/>
<dbReference type="SUPFAM" id="SSF56349">
    <property type="entry name" value="DNA breaking-rejoining enzymes"/>
    <property type="match status" value="1"/>
</dbReference>
<dbReference type="GO" id="GO:0006310">
    <property type="term" value="P:DNA recombination"/>
    <property type="evidence" value="ECO:0007669"/>
    <property type="project" value="UniProtKB-KW"/>
</dbReference>
<evidence type="ECO:0000256" key="5">
    <source>
        <dbReference type="PROSITE-ProRule" id="PRU01248"/>
    </source>
</evidence>
<dbReference type="InterPro" id="IPR002104">
    <property type="entry name" value="Integrase_catalytic"/>
</dbReference>
<dbReference type="EMBL" id="CP002480">
    <property type="protein sequence ID" value="ADW70328.1"/>
    <property type="molecule type" value="Genomic_DNA"/>
</dbReference>
<feature type="domain" description="Core-binding (CB)" evidence="7">
    <location>
        <begin position="77"/>
        <end position="168"/>
    </location>
</feature>
<dbReference type="Gene3D" id="1.10.150.130">
    <property type="match status" value="1"/>
</dbReference>
<proteinExistence type="inferred from homology"/>
<dbReference type="GO" id="GO:0003677">
    <property type="term" value="F:DNA binding"/>
    <property type="evidence" value="ECO:0007669"/>
    <property type="project" value="UniProtKB-UniRule"/>
</dbReference>
<dbReference type="KEGG" id="acm:AciX9_3317"/>
<dbReference type="Pfam" id="PF00589">
    <property type="entry name" value="Phage_integrase"/>
    <property type="match status" value="1"/>
</dbReference>
<dbReference type="PANTHER" id="PTHR30349:SF41">
    <property type="entry name" value="INTEGRASE_RECOMBINASE PROTEIN MJ0367-RELATED"/>
    <property type="match status" value="1"/>
</dbReference>
<dbReference type="InterPro" id="IPR050090">
    <property type="entry name" value="Tyrosine_recombinase_XerCD"/>
</dbReference>
<dbReference type="RefSeq" id="WP_013581640.1">
    <property type="nucleotide sequence ID" value="NC_015064.1"/>
</dbReference>
<keyword evidence="4" id="KW-0233">DNA recombination</keyword>
<evidence type="ECO:0000259" key="7">
    <source>
        <dbReference type="PROSITE" id="PS51900"/>
    </source>
</evidence>
<gene>
    <name evidence="8" type="ordered locus">AciX9_3317</name>
</gene>
<dbReference type="Proteomes" id="UP000000343">
    <property type="component" value="Chromosome"/>
</dbReference>
<evidence type="ECO:0000256" key="2">
    <source>
        <dbReference type="ARBA" id="ARBA00022908"/>
    </source>
</evidence>
<dbReference type="InterPro" id="IPR011010">
    <property type="entry name" value="DNA_brk_join_enz"/>
</dbReference>
<organism evidence="9">
    <name type="scientific">Granulicella tundricola (strain ATCC BAA-1859 / DSM 23138 / MP5ACTX9)</name>
    <dbReference type="NCBI Taxonomy" id="1198114"/>
    <lineage>
        <taxon>Bacteria</taxon>
        <taxon>Pseudomonadati</taxon>
        <taxon>Acidobacteriota</taxon>
        <taxon>Terriglobia</taxon>
        <taxon>Terriglobales</taxon>
        <taxon>Acidobacteriaceae</taxon>
        <taxon>Granulicella</taxon>
    </lineage>
</organism>
<keyword evidence="2" id="KW-0229">DNA integration</keyword>
<dbReference type="PANTHER" id="PTHR30349">
    <property type="entry name" value="PHAGE INTEGRASE-RELATED"/>
    <property type="match status" value="1"/>
</dbReference>
<name>E8X2N1_GRATM</name>
<reference evidence="9" key="1">
    <citation type="submission" date="2011-01" db="EMBL/GenBank/DDBJ databases">
        <title>Complete sequence of chromosome of Acidobacterium sp. MP5ACTX9.</title>
        <authorList>
            <consortium name="US DOE Joint Genome Institute"/>
            <person name="Lucas S."/>
            <person name="Copeland A."/>
            <person name="Lapidus A."/>
            <person name="Cheng J.-F."/>
            <person name="Goodwin L."/>
            <person name="Pitluck S."/>
            <person name="Teshima H."/>
            <person name="Detter J.C."/>
            <person name="Han C."/>
            <person name="Tapia R."/>
            <person name="Land M."/>
            <person name="Hauser L."/>
            <person name="Kyrpides N."/>
            <person name="Ivanova N."/>
            <person name="Ovchinnikova G."/>
            <person name="Pagani I."/>
            <person name="Rawat S.R."/>
            <person name="Mannisto M."/>
            <person name="Haggblom M.M."/>
            <person name="Woyke T."/>
        </authorList>
    </citation>
    <scope>NUCLEOTIDE SEQUENCE [LARGE SCALE GENOMIC DNA]</scope>
    <source>
        <strain evidence="9">MP5ACTX9</strain>
    </source>
</reference>
<accession>E8X2N1</accession>
<evidence type="ECO:0000259" key="6">
    <source>
        <dbReference type="PROSITE" id="PS51898"/>
    </source>
</evidence>
<dbReference type="PaxDb" id="1198114-AciX9_3317"/>
<keyword evidence="3 5" id="KW-0238">DNA-binding</keyword>
<dbReference type="PROSITE" id="PS51900">
    <property type="entry name" value="CB"/>
    <property type="match status" value="1"/>
</dbReference>
<keyword evidence="9" id="KW-1185">Reference proteome</keyword>
<evidence type="ECO:0000256" key="3">
    <source>
        <dbReference type="ARBA" id="ARBA00023125"/>
    </source>
</evidence>
<evidence type="ECO:0000313" key="8">
    <source>
        <dbReference type="EMBL" id="ADW70328.1"/>
    </source>
</evidence>
<dbReference type="Pfam" id="PF14659">
    <property type="entry name" value="Phage_int_SAM_3"/>
    <property type="match status" value="1"/>
</dbReference>
<dbReference type="HOGENOM" id="CLU_027562_17_5_0"/>
<dbReference type="STRING" id="1198114.AciX9_3317"/>
<dbReference type="Gene3D" id="1.10.443.10">
    <property type="entry name" value="Intergrase catalytic core"/>
    <property type="match status" value="1"/>
</dbReference>